<dbReference type="EMBL" id="IACJ01069510">
    <property type="protein sequence ID" value="LAA47404.1"/>
    <property type="molecule type" value="Transcribed_RNA"/>
</dbReference>
<protein>
    <submittedName>
        <fullName evidence="1">Uncharacterized protein</fullName>
    </submittedName>
</protein>
<sequence>MAPSIVSHPNEERPLLGGERQMHAVTGVATGVAEEQQESIEASEIRNFFSVCPATEQLTVTDQRHRMAPEATFMPMSAGISPVRGQEPEFQINMRAMINEAVRQGVSAVLRQTRGSPSGVSASSSRHFS</sequence>
<name>A0A2D4FIT7_MICCO</name>
<reference evidence="1" key="2">
    <citation type="submission" date="2017-11" db="EMBL/GenBank/DDBJ databases">
        <title>Coralsnake Venomics: Analyses of Venom Gland Transcriptomes and Proteomes of Six Brazilian Taxa.</title>
        <authorList>
            <person name="Aird S.D."/>
            <person name="Jorge da Silva N."/>
            <person name="Qiu L."/>
            <person name="Villar-Briones A."/>
            <person name="Aparecida-Saddi V."/>
            <person name="Campos-Telles M.P."/>
            <person name="Grau M."/>
            <person name="Mikheyev A.S."/>
        </authorList>
    </citation>
    <scope>NUCLEOTIDE SEQUENCE</scope>
    <source>
        <tissue evidence="1">Venom_gland</tissue>
    </source>
</reference>
<dbReference type="AlphaFoldDB" id="A0A2D4FIT7"/>
<reference evidence="1" key="1">
    <citation type="submission" date="2017-07" db="EMBL/GenBank/DDBJ databases">
        <authorList>
            <person name="Mikheyev A."/>
            <person name="Grau M."/>
        </authorList>
    </citation>
    <scope>NUCLEOTIDE SEQUENCE</scope>
    <source>
        <tissue evidence="1">Venom_gland</tissue>
    </source>
</reference>
<proteinExistence type="predicted"/>
<evidence type="ECO:0000313" key="1">
    <source>
        <dbReference type="EMBL" id="LAA47404.1"/>
    </source>
</evidence>
<accession>A0A2D4FIT7</accession>
<organism evidence="1">
    <name type="scientific">Micrurus corallinus</name>
    <name type="common">Brazilian coral snake</name>
    <dbReference type="NCBI Taxonomy" id="54390"/>
    <lineage>
        <taxon>Eukaryota</taxon>
        <taxon>Metazoa</taxon>
        <taxon>Chordata</taxon>
        <taxon>Craniata</taxon>
        <taxon>Vertebrata</taxon>
        <taxon>Euteleostomi</taxon>
        <taxon>Lepidosauria</taxon>
        <taxon>Squamata</taxon>
        <taxon>Bifurcata</taxon>
        <taxon>Unidentata</taxon>
        <taxon>Episquamata</taxon>
        <taxon>Toxicofera</taxon>
        <taxon>Serpentes</taxon>
        <taxon>Colubroidea</taxon>
        <taxon>Elapidae</taxon>
        <taxon>Elapinae</taxon>
        <taxon>Micrurus</taxon>
    </lineage>
</organism>